<accession>A0A5N6PQA8</accession>
<evidence type="ECO:0000313" key="2">
    <source>
        <dbReference type="Proteomes" id="UP000326396"/>
    </source>
</evidence>
<protein>
    <submittedName>
        <fullName evidence="1">Uncharacterized protein</fullName>
    </submittedName>
</protein>
<proteinExistence type="predicted"/>
<comment type="caution">
    <text evidence="1">The sequence shown here is derived from an EMBL/GenBank/DDBJ whole genome shotgun (WGS) entry which is preliminary data.</text>
</comment>
<reference evidence="1 2" key="1">
    <citation type="submission" date="2019-05" db="EMBL/GenBank/DDBJ databases">
        <title>Mikania micrantha, genome provides insights into the molecular mechanism of rapid growth.</title>
        <authorList>
            <person name="Liu B."/>
        </authorList>
    </citation>
    <scope>NUCLEOTIDE SEQUENCE [LARGE SCALE GENOMIC DNA]</scope>
    <source>
        <strain evidence="1">NLD-2019</strain>
        <tissue evidence="1">Leaf</tissue>
    </source>
</reference>
<dbReference type="EMBL" id="SZYD01000003">
    <property type="protein sequence ID" value="KAD6795347.1"/>
    <property type="molecule type" value="Genomic_DNA"/>
</dbReference>
<sequence length="223" mass="25618">MVWDPQPIETEVAASVECHVNQPLDVTLTFVQEMVKACEVVELQISSSKGNEKQNIDEDEHPVDHDDAVVDLDNVITTIPFLQTQPEPTEPVLRTPDVVNTPPREIKIKYERKCRSKIIGEQLRSPYVERSVVLGTKLSKEERMICQYVFHPKNDPHTILFITNNDTEFYKVIMESLFPEVYIHTGVLEAFVHVLNADEKQRGPDSPFRLFLPPNILTTWQLV</sequence>
<dbReference type="OrthoDB" id="1749738at2759"/>
<organism evidence="1 2">
    <name type="scientific">Mikania micrantha</name>
    <name type="common">bitter vine</name>
    <dbReference type="NCBI Taxonomy" id="192012"/>
    <lineage>
        <taxon>Eukaryota</taxon>
        <taxon>Viridiplantae</taxon>
        <taxon>Streptophyta</taxon>
        <taxon>Embryophyta</taxon>
        <taxon>Tracheophyta</taxon>
        <taxon>Spermatophyta</taxon>
        <taxon>Magnoliopsida</taxon>
        <taxon>eudicotyledons</taxon>
        <taxon>Gunneridae</taxon>
        <taxon>Pentapetalae</taxon>
        <taxon>asterids</taxon>
        <taxon>campanulids</taxon>
        <taxon>Asterales</taxon>
        <taxon>Asteraceae</taxon>
        <taxon>Asteroideae</taxon>
        <taxon>Heliantheae alliance</taxon>
        <taxon>Eupatorieae</taxon>
        <taxon>Mikania</taxon>
    </lineage>
</organism>
<dbReference type="Proteomes" id="UP000326396">
    <property type="component" value="Linkage Group LG11"/>
</dbReference>
<dbReference type="AlphaFoldDB" id="A0A5N6PQA8"/>
<evidence type="ECO:0000313" key="1">
    <source>
        <dbReference type="EMBL" id="KAD6795347.1"/>
    </source>
</evidence>
<keyword evidence="2" id="KW-1185">Reference proteome</keyword>
<gene>
    <name evidence="1" type="ORF">E3N88_06243</name>
</gene>
<name>A0A5N6PQA8_9ASTR</name>